<evidence type="ECO:0000256" key="1">
    <source>
        <dbReference type="SAM" id="MobiDB-lite"/>
    </source>
</evidence>
<accession>A0A0J9WDD6</accession>
<dbReference type="AlphaFoldDB" id="A0A0J9WDD6"/>
<name>A0A0J9WDD6_PLAVI</name>
<protein>
    <submittedName>
        <fullName evidence="2">Uncharacterized protein</fullName>
    </submittedName>
</protein>
<dbReference type="EMBL" id="KQ235435">
    <property type="protein sequence ID" value="KMZ99018.1"/>
    <property type="molecule type" value="Genomic_DNA"/>
</dbReference>
<reference evidence="2 3" key="1">
    <citation type="submission" date="2011-09" db="EMBL/GenBank/DDBJ databases">
        <title>The Genome Sequence of Plasmodium vivax North Korean.</title>
        <authorList>
            <consortium name="The Broad Institute Genome Sequencing Platform"/>
            <consortium name="The Broad Institute Genome Sequencing Center for Infectious Disease"/>
            <person name="Neafsey D."/>
            <person name="Carlton J."/>
            <person name="Barnwell J."/>
            <person name="Collins W."/>
            <person name="Escalante A."/>
            <person name="Mullikin J."/>
            <person name="Saul A."/>
            <person name="Guigo R."/>
            <person name="Camara F."/>
            <person name="Young S.K."/>
            <person name="Zeng Q."/>
            <person name="Gargeya S."/>
            <person name="Fitzgerald M."/>
            <person name="Haas B."/>
            <person name="Abouelleil A."/>
            <person name="Alvarado L."/>
            <person name="Arachchi H.M."/>
            <person name="Berlin A."/>
            <person name="Brown A."/>
            <person name="Chapman S.B."/>
            <person name="Chen Z."/>
            <person name="Dunbar C."/>
            <person name="Freedman E."/>
            <person name="Gearin G."/>
            <person name="Gellesch M."/>
            <person name="Goldberg J."/>
            <person name="Griggs A."/>
            <person name="Gujja S."/>
            <person name="Heiman D."/>
            <person name="Howarth C."/>
            <person name="Larson L."/>
            <person name="Lui A."/>
            <person name="MacDonald P.J.P."/>
            <person name="Montmayeur A."/>
            <person name="Murphy C."/>
            <person name="Neiman D."/>
            <person name="Pearson M."/>
            <person name="Priest M."/>
            <person name="Roberts A."/>
            <person name="Saif S."/>
            <person name="Shea T."/>
            <person name="Shenoy N."/>
            <person name="Sisk P."/>
            <person name="Stolte C."/>
            <person name="Sykes S."/>
            <person name="Wortman J."/>
            <person name="Nusbaum C."/>
            <person name="Birren B."/>
        </authorList>
    </citation>
    <scope>NUCLEOTIDE SEQUENCE [LARGE SCALE GENOMIC DNA]</scope>
    <source>
        <strain evidence="2 3">North Korean</strain>
    </source>
</reference>
<sequence length="222" mass="25551">MKEPSYKNKEIEDCRYLNLYINDKVRNIMGDTLTEEFYNKFIATFKSRYPELKNCSNYMTYIDKEVIGDVNKILDMYEKLNKVINHSNPTSDGTCNNIGKCLNIYMSFQSKCKNDNESQLCNALETFCNYYLFKSYLVKRCEDDISFPSFKKAKEVPQDQDGSPNLPDPQDETEQDDLAGSLQMEESLDQDVSSSNSSNSKTITAISTTLLLFPSLFSLYKV</sequence>
<dbReference type="Proteomes" id="UP000053239">
    <property type="component" value="Unassembled WGS sequence"/>
</dbReference>
<evidence type="ECO:0000313" key="2">
    <source>
        <dbReference type="EMBL" id="KMZ99018.1"/>
    </source>
</evidence>
<evidence type="ECO:0000313" key="3">
    <source>
        <dbReference type="Proteomes" id="UP000053239"/>
    </source>
</evidence>
<feature type="region of interest" description="Disordered" evidence="1">
    <location>
        <begin position="153"/>
        <end position="200"/>
    </location>
</feature>
<proteinExistence type="predicted"/>
<organism evidence="2 3">
    <name type="scientific">Plasmodium vivax North Korean</name>
    <dbReference type="NCBI Taxonomy" id="1035514"/>
    <lineage>
        <taxon>Eukaryota</taxon>
        <taxon>Sar</taxon>
        <taxon>Alveolata</taxon>
        <taxon>Apicomplexa</taxon>
        <taxon>Aconoidasida</taxon>
        <taxon>Haemosporida</taxon>
        <taxon>Plasmodiidae</taxon>
        <taxon>Plasmodium</taxon>
        <taxon>Plasmodium (Plasmodium)</taxon>
    </lineage>
</organism>
<gene>
    <name evidence="2" type="ORF">PVNG_03857</name>
</gene>
<dbReference type="OrthoDB" id="386202at2759"/>